<feature type="transmembrane region" description="Helical" evidence="1">
    <location>
        <begin position="51"/>
        <end position="69"/>
    </location>
</feature>
<sequence>MKKLKKYRHLFALLAIPLLNLLYLTQNHTSSRVWSLVTEPDIAFPFVPAFAVPYLLWYPFLFLVLTLVLRRSVRQYYRTILALCIGVLVASLTYFLFQTTVPRPTVEPEGFFNGLVSFVYAHDEPFNCFPSTHVLSSTLMIYGAVVLGRKTRIAIFLFSLTIIASTLFIKQHVIADVLAGVLVAKFSYEFAGLLLNRFLYRERREKVESSMESGTSVGVK</sequence>
<keyword evidence="1" id="KW-0812">Transmembrane</keyword>
<feature type="domain" description="Inositolphosphotransferase Aur1/Ipt1" evidence="2">
    <location>
        <begin position="51"/>
        <end position="187"/>
    </location>
</feature>
<dbReference type="RefSeq" id="WP_378136930.1">
    <property type="nucleotide sequence ID" value="NZ_JBHSMI010000029.1"/>
</dbReference>
<dbReference type="SUPFAM" id="SSF48317">
    <property type="entry name" value="Acid phosphatase/Vanadium-dependent haloperoxidase"/>
    <property type="match status" value="1"/>
</dbReference>
<protein>
    <submittedName>
        <fullName evidence="3">Phosphatase PAP2 family protein</fullName>
    </submittedName>
</protein>
<evidence type="ECO:0000313" key="4">
    <source>
        <dbReference type="Proteomes" id="UP001596113"/>
    </source>
</evidence>
<gene>
    <name evidence="3" type="ORF">ACFPOF_22790</name>
</gene>
<name>A0ABW0HWH1_9BACL</name>
<organism evidence="3 4">
    <name type="scientific">Cohnella soli</name>
    <dbReference type="NCBI Taxonomy" id="425005"/>
    <lineage>
        <taxon>Bacteria</taxon>
        <taxon>Bacillati</taxon>
        <taxon>Bacillota</taxon>
        <taxon>Bacilli</taxon>
        <taxon>Bacillales</taxon>
        <taxon>Paenibacillaceae</taxon>
        <taxon>Cohnella</taxon>
    </lineage>
</organism>
<comment type="caution">
    <text evidence="3">The sequence shown here is derived from an EMBL/GenBank/DDBJ whole genome shotgun (WGS) entry which is preliminary data.</text>
</comment>
<reference evidence="4" key="1">
    <citation type="journal article" date="2019" name="Int. J. Syst. Evol. Microbiol.">
        <title>The Global Catalogue of Microorganisms (GCM) 10K type strain sequencing project: providing services to taxonomists for standard genome sequencing and annotation.</title>
        <authorList>
            <consortium name="The Broad Institute Genomics Platform"/>
            <consortium name="The Broad Institute Genome Sequencing Center for Infectious Disease"/>
            <person name="Wu L."/>
            <person name="Ma J."/>
        </authorList>
    </citation>
    <scope>NUCLEOTIDE SEQUENCE [LARGE SCALE GENOMIC DNA]</scope>
    <source>
        <strain evidence="4">CGMCC 1.18575</strain>
    </source>
</reference>
<feature type="transmembrane region" description="Helical" evidence="1">
    <location>
        <begin position="177"/>
        <end position="196"/>
    </location>
</feature>
<evidence type="ECO:0000313" key="3">
    <source>
        <dbReference type="EMBL" id="MFC5405581.1"/>
    </source>
</evidence>
<dbReference type="InterPro" id="IPR026841">
    <property type="entry name" value="Aur1/Ipt1"/>
</dbReference>
<feature type="transmembrane region" description="Helical" evidence="1">
    <location>
        <begin position="76"/>
        <end position="97"/>
    </location>
</feature>
<keyword evidence="1" id="KW-0472">Membrane</keyword>
<evidence type="ECO:0000256" key="1">
    <source>
        <dbReference type="SAM" id="Phobius"/>
    </source>
</evidence>
<keyword evidence="1" id="KW-1133">Transmembrane helix</keyword>
<feature type="transmembrane region" description="Helical" evidence="1">
    <location>
        <begin position="154"/>
        <end position="171"/>
    </location>
</feature>
<keyword evidence="4" id="KW-1185">Reference proteome</keyword>
<feature type="transmembrane region" description="Helical" evidence="1">
    <location>
        <begin position="129"/>
        <end position="147"/>
    </location>
</feature>
<dbReference type="EMBL" id="JBHSMI010000029">
    <property type="protein sequence ID" value="MFC5405581.1"/>
    <property type="molecule type" value="Genomic_DNA"/>
</dbReference>
<dbReference type="Proteomes" id="UP001596113">
    <property type="component" value="Unassembled WGS sequence"/>
</dbReference>
<dbReference type="Gene3D" id="1.20.144.10">
    <property type="entry name" value="Phosphatidic acid phosphatase type 2/haloperoxidase"/>
    <property type="match status" value="1"/>
</dbReference>
<dbReference type="InterPro" id="IPR036938">
    <property type="entry name" value="PAP2/HPO_sf"/>
</dbReference>
<proteinExistence type="predicted"/>
<evidence type="ECO:0000259" key="2">
    <source>
        <dbReference type="Pfam" id="PF14378"/>
    </source>
</evidence>
<accession>A0ABW0HWH1</accession>
<dbReference type="Pfam" id="PF14378">
    <property type="entry name" value="PAP2_3"/>
    <property type="match status" value="1"/>
</dbReference>